<dbReference type="OrthoDB" id="1465557at2"/>
<evidence type="ECO:0000313" key="3">
    <source>
        <dbReference type="Proteomes" id="UP000293952"/>
    </source>
</evidence>
<feature type="compositionally biased region" description="Basic and acidic residues" evidence="1">
    <location>
        <begin position="1299"/>
        <end position="1327"/>
    </location>
</feature>
<reference evidence="2 3" key="1">
    <citation type="submission" date="2019-02" db="EMBL/GenBank/DDBJ databases">
        <title>Genome sequence of the sea-ice species Brumimicrobium glaciale.</title>
        <authorList>
            <person name="Bowman J.P."/>
        </authorList>
    </citation>
    <scope>NUCLEOTIDE SEQUENCE [LARGE SCALE GENOMIC DNA]</scope>
    <source>
        <strain evidence="2 3">IC156</strain>
    </source>
</reference>
<keyword evidence="3" id="KW-1185">Reference proteome</keyword>
<dbReference type="Proteomes" id="UP000293952">
    <property type="component" value="Unassembled WGS sequence"/>
</dbReference>
<comment type="caution">
    <text evidence="2">The sequence shown here is derived from an EMBL/GenBank/DDBJ whole genome shotgun (WGS) entry which is preliminary data.</text>
</comment>
<gene>
    <name evidence="2" type="ORF">ERX46_09845</name>
</gene>
<dbReference type="SUPFAM" id="SSF56925">
    <property type="entry name" value="OMPA-like"/>
    <property type="match status" value="1"/>
</dbReference>
<name>A0A4V1WFS8_9FLAO</name>
<dbReference type="RefSeq" id="WP_130093686.1">
    <property type="nucleotide sequence ID" value="NZ_SETE01000003.1"/>
</dbReference>
<dbReference type="InterPro" id="IPR011250">
    <property type="entry name" value="OMP/PagP_B-barrel"/>
</dbReference>
<accession>A0A4V1WFS8</accession>
<dbReference type="EMBL" id="SETE01000003">
    <property type="protein sequence ID" value="RYM34246.1"/>
    <property type="molecule type" value="Genomic_DNA"/>
</dbReference>
<evidence type="ECO:0000313" key="2">
    <source>
        <dbReference type="EMBL" id="RYM34246.1"/>
    </source>
</evidence>
<dbReference type="InterPro" id="IPR013783">
    <property type="entry name" value="Ig-like_fold"/>
</dbReference>
<proteinExistence type="predicted"/>
<feature type="compositionally biased region" description="Polar residues" evidence="1">
    <location>
        <begin position="1329"/>
        <end position="1357"/>
    </location>
</feature>
<evidence type="ECO:0000256" key="1">
    <source>
        <dbReference type="SAM" id="MobiDB-lite"/>
    </source>
</evidence>
<sequence length="1368" mass="152207">MKKILLTSALLIFVLFQGYAQRFDYENTSKIFFGLNIGSVWHTSDVENAKNRFPLGAGLVFGGSINQNYGNAVSFDIRFRYLGGTWYGKDSDTTSTIQNNYAVKPLYDTLGYTVQNFRAAQHRFALELSMHANRFKERTGFDPYIFGGIGFTASTTKGDLLKSTGGVDEQGIYPYDQTQNGSIIDEKYETLLDINKAGDAYTKDAFDVKVLPSLGVGIGYYFNNRFSMGIEHKTTFVMDDYFDGTTVNQDGQSSKLFENDLYHYTSIYFKWYLRGSKNTYTNPRGDTPVDPQPQNPDIDPVRRDKPIVDFSNPQNTPHRTNVPTFDLRANVRNVSSADWITFTQNQNRSTSFNFNPQSNVFQANVRLVPGLNTFFIKGENQFGKARDLVEIYYDVEVRENPPIVKITNPSANPYIINQLTYNLKADIRNIKARNQITVTFNGQNVSNFNFSETGSNNFSIPLNLRGGTNTIRIEARNNFGMDSDETVIIYERENIGNTGFPPVVNILIPNANPYTTSQLNENIVAKVENIIAKQNIEVRINGVQTSSFSFNNTNGRVQFNAGLNAGTNTIRISANNEFGNAFDETQIIYRRGEQGNNLPPIVDIITPSSSPYTTVQAFENITASINNIESKQQVEVRVNGVLTNNYAFNRLQNSTTHQVQFNAVLNLGSNTIRISASNNFGNDFDETQIIYRKKVESTPPTVQIVTPNVNPFTTNQASETVIANTNFITTKQQVEVRVNGVQTNNFTFYNGTKQVQLTAGLNVGTNTIRISVNNTFGNDFDETQIIYRKKVESTPPTVLIITPNVNPFTTNQASETIVANTNFVTTKQQVGVLVNGVQTNNFTFYNGTIQLTAGLNAGSNTIRISVNNPFGNDFDETQIIYSNGGTQTGKIPTVDILTPSVNPFTTTQISENIVAHVDNINSVQQIEVLINGVSTNSFILEAVTSNVLFSAGLNPGTNTVRVLATNNYGNAFDETIIIYRKKADPKPPVVTFMSPSAGQKSVILAEFKMIAQVENISSKNDVEVFFNGTVVNPNDYNFNTQLKTVNYLSNLKFGINTFIVKATNTDGNHQATGKIERGRKIIEEAEPCIKPVMRNTAPKNEFTKLVKNQFIVRGYLENINKYNQIEVFINGSKMDGYTFNETSKSFTHPIKLYEAKSIYLIKLTNECGTTEKQFIFMYESVEICGVDIEMINASSEFCLITPTGTVLSGDLISNQNFSYKGKASSLYFKANKNGKAIVNGKTYNLVNGNYYHFAGIITVDISKNKSGSNGKWNVCVESVRTPLSGKGSTKPQNPCAKPEITKPEIVKPRPNVREKPETGKPNFEKPNTRSKPNTRQKPTINTEGSEGGATTPNTENNKIVVPRRRGAI</sequence>
<dbReference type="Gene3D" id="2.60.40.10">
    <property type="entry name" value="Immunoglobulins"/>
    <property type="match status" value="1"/>
</dbReference>
<feature type="region of interest" description="Disordered" evidence="1">
    <location>
        <begin position="1281"/>
        <end position="1368"/>
    </location>
</feature>
<organism evidence="2 3">
    <name type="scientific">Brumimicrobium glaciale</name>
    <dbReference type="NCBI Taxonomy" id="200475"/>
    <lineage>
        <taxon>Bacteria</taxon>
        <taxon>Pseudomonadati</taxon>
        <taxon>Bacteroidota</taxon>
        <taxon>Flavobacteriia</taxon>
        <taxon>Flavobacteriales</taxon>
        <taxon>Crocinitomicaceae</taxon>
        <taxon>Brumimicrobium</taxon>
    </lineage>
</organism>
<protein>
    <submittedName>
        <fullName evidence="2">Uncharacterized protein</fullName>
    </submittedName>
</protein>